<feature type="transmembrane region" description="Helical" evidence="1">
    <location>
        <begin position="85"/>
        <end position="103"/>
    </location>
</feature>
<dbReference type="EMBL" id="FNON01000005">
    <property type="protein sequence ID" value="SDY28792.1"/>
    <property type="molecule type" value="Genomic_DNA"/>
</dbReference>
<keyword evidence="3" id="KW-1185">Reference proteome</keyword>
<dbReference type="OrthoDB" id="3635896at2"/>
<organism evidence="2 3">
    <name type="scientific">Amycolatopsis xylanica</name>
    <dbReference type="NCBI Taxonomy" id="589385"/>
    <lineage>
        <taxon>Bacteria</taxon>
        <taxon>Bacillati</taxon>
        <taxon>Actinomycetota</taxon>
        <taxon>Actinomycetes</taxon>
        <taxon>Pseudonocardiales</taxon>
        <taxon>Pseudonocardiaceae</taxon>
        <taxon>Amycolatopsis</taxon>
    </lineage>
</organism>
<gene>
    <name evidence="2" type="ORF">SAMN05421504_10542</name>
</gene>
<dbReference type="Proteomes" id="UP000199515">
    <property type="component" value="Unassembled WGS sequence"/>
</dbReference>
<keyword evidence="1" id="KW-0472">Membrane</keyword>
<evidence type="ECO:0000313" key="2">
    <source>
        <dbReference type="EMBL" id="SDY28792.1"/>
    </source>
</evidence>
<keyword evidence="1" id="KW-0812">Transmembrane</keyword>
<proteinExistence type="predicted"/>
<dbReference type="RefSeq" id="WP_091292086.1">
    <property type="nucleotide sequence ID" value="NZ_FNON01000005.1"/>
</dbReference>
<evidence type="ECO:0000256" key="1">
    <source>
        <dbReference type="SAM" id="Phobius"/>
    </source>
</evidence>
<dbReference type="InterPro" id="IPR033458">
    <property type="entry name" value="DUF5134"/>
</dbReference>
<reference evidence="2 3" key="1">
    <citation type="submission" date="2016-10" db="EMBL/GenBank/DDBJ databases">
        <authorList>
            <person name="de Groot N.N."/>
        </authorList>
    </citation>
    <scope>NUCLEOTIDE SEQUENCE [LARGE SCALE GENOMIC DNA]</scope>
    <source>
        <strain evidence="2 3">CPCC 202699</strain>
    </source>
</reference>
<evidence type="ECO:0008006" key="4">
    <source>
        <dbReference type="Google" id="ProtNLM"/>
    </source>
</evidence>
<dbReference type="Pfam" id="PF17197">
    <property type="entry name" value="DUF5134"/>
    <property type="match status" value="1"/>
</dbReference>
<name>A0A1H3IM78_9PSEU</name>
<feature type="transmembrane region" description="Helical" evidence="1">
    <location>
        <begin position="161"/>
        <end position="178"/>
    </location>
</feature>
<protein>
    <recommendedName>
        <fullName evidence="4">DUF5134 domain-containing protein</fullName>
    </recommendedName>
</protein>
<evidence type="ECO:0000313" key="3">
    <source>
        <dbReference type="Proteomes" id="UP000199515"/>
    </source>
</evidence>
<dbReference type="STRING" id="589385.SAMN05421504_10542"/>
<dbReference type="AlphaFoldDB" id="A0A1H3IM78"/>
<feature type="transmembrane region" description="Helical" evidence="1">
    <location>
        <begin position="123"/>
        <end position="141"/>
    </location>
</feature>
<accession>A0A1H3IM78</accession>
<keyword evidence="1" id="KW-1133">Transmembrane helix</keyword>
<sequence>MAWILTAVFLAITWPCVRRLASLDYARLGHATRQGDVAELLFTVAMVAMLSPIGGPIPAAGWQALFLLASGWFLVAWLRGAHGCAHHAISAVVMLYLLVAMPHVTAEHGPWLNMSTMDTSPGVLFTVVAIAAAVYFAGDALKSGLFLLKAADRPAGTVSRAACRTVMGIGMGYMLLAAL</sequence>
<feature type="transmembrane region" description="Helical" evidence="1">
    <location>
        <begin position="59"/>
        <end position="78"/>
    </location>
</feature>